<gene>
    <name evidence="4" type="ORF">TrCOL_g763</name>
</gene>
<proteinExistence type="predicted"/>
<feature type="compositionally biased region" description="Basic and acidic residues" evidence="2">
    <location>
        <begin position="1551"/>
        <end position="1562"/>
    </location>
</feature>
<protein>
    <recommendedName>
        <fullName evidence="3">Jacalin-type lectin domain-containing protein</fullName>
    </recommendedName>
</protein>
<comment type="caution">
    <text evidence="4">The sequence shown here is derived from an EMBL/GenBank/DDBJ whole genome shotgun (WGS) entry which is preliminary data.</text>
</comment>
<dbReference type="Pfam" id="PF01419">
    <property type="entry name" value="Jacalin"/>
    <property type="match status" value="1"/>
</dbReference>
<feature type="region of interest" description="Disordered" evidence="2">
    <location>
        <begin position="1551"/>
        <end position="1621"/>
    </location>
</feature>
<accession>A0A9W7G2A7</accession>
<dbReference type="OrthoDB" id="118314at2759"/>
<keyword evidence="1" id="KW-0175">Coiled coil</keyword>
<name>A0A9W7G2A7_9STRA</name>
<evidence type="ECO:0000313" key="5">
    <source>
        <dbReference type="Proteomes" id="UP001165065"/>
    </source>
</evidence>
<evidence type="ECO:0000256" key="1">
    <source>
        <dbReference type="SAM" id="Coils"/>
    </source>
</evidence>
<dbReference type="Gene3D" id="2.100.10.30">
    <property type="entry name" value="Jacalin-like lectin domain"/>
    <property type="match status" value="1"/>
</dbReference>
<feature type="compositionally biased region" description="Polar residues" evidence="2">
    <location>
        <begin position="1599"/>
        <end position="1615"/>
    </location>
</feature>
<dbReference type="EMBL" id="BRYA01000722">
    <property type="protein sequence ID" value="GMI30711.1"/>
    <property type="molecule type" value="Genomic_DNA"/>
</dbReference>
<dbReference type="SUPFAM" id="SSF51101">
    <property type="entry name" value="Mannose-binding lectins"/>
    <property type="match status" value="1"/>
</dbReference>
<evidence type="ECO:0000259" key="3">
    <source>
        <dbReference type="Pfam" id="PF01419"/>
    </source>
</evidence>
<dbReference type="Proteomes" id="UP001165065">
    <property type="component" value="Unassembled WGS sequence"/>
</dbReference>
<keyword evidence="5" id="KW-1185">Reference proteome</keyword>
<dbReference type="PROSITE" id="PS50096">
    <property type="entry name" value="IQ"/>
    <property type="match status" value="1"/>
</dbReference>
<organism evidence="4 5">
    <name type="scientific">Triparma columacea</name>
    <dbReference type="NCBI Taxonomy" id="722753"/>
    <lineage>
        <taxon>Eukaryota</taxon>
        <taxon>Sar</taxon>
        <taxon>Stramenopiles</taxon>
        <taxon>Ochrophyta</taxon>
        <taxon>Bolidophyceae</taxon>
        <taxon>Parmales</taxon>
        <taxon>Triparmaceae</taxon>
        <taxon>Triparma</taxon>
    </lineage>
</organism>
<feature type="region of interest" description="Disordered" evidence="2">
    <location>
        <begin position="1"/>
        <end position="38"/>
    </location>
</feature>
<dbReference type="InterPro" id="IPR036404">
    <property type="entry name" value="Jacalin-like_lectin_dom_sf"/>
</dbReference>
<evidence type="ECO:0000313" key="4">
    <source>
        <dbReference type="EMBL" id="GMI30711.1"/>
    </source>
</evidence>
<sequence length="2347" mass="271176">MSSSDPDPNMTLAQRPDQLQRPDQSPISSPGGFVQPGGFETEVIDTLYLAAVAHPGDEGHVHHYNNVVGASKLLDAIKERKIEDADGKPGSAVMSRRDNREWYPKQPGPLLVLGEETKTDTEKMKERLETSELLLAHHINVEDLLSKVDNHRQLPMDPIVVRARKELEALEASSPPPSKPSDLREETSSPVQEIMLNRNQNPPSEMSFWVTEKPQNNAKSTPKLPRPVPPNISAYNYLNPHVPEKFVADALFDVESGPDKARSRLRKTVLVGSPNLKRSIQQKLAGRYGNYPLATRDRMDELRKEQAAEARMLYEKYGDRWPLDPIDGVRPPLGKARCRKLWRKAIIYARTIAAMKARPPKQLTRQELDKLLQIALRATRKKIYYSWDCILGFFGIDSANEKRRQRRLRMKSLSNLNLLKEPKGNDVRGTGLAGILRNREIGPGCTEVEVLKLFAHQVGPSLNAEGSSPGEEGWVMDEHIAQGILDYCSADVEERVPLSKKDDPFITYKVFYETVYPSEEERAEWDQERAEKIRKEREEKQKDERQRKLYEQKMEAARAKAIMDVSDAWDQSYHEVFMNMVGHIVSLREEDPNYKNAKFKVGWGVKIGESHKRSLFHIFTAGLDPPEFQTTARRRINEQYFAKNHGRCVHVPLNPIRLCMVNCILNARGLDGLKIKEAVECILEYLTLRMQAAYRGLKKRRVIRKAMKMWKDKEAAFKMVYFGSWAKWALTRTALRKFCWRPLREWNRWFKGVKRIQRTYVGCFWPFYVWRRWAVHKILARKKGKQLKRIWLSYEELRHFRAWGRYVKKEVKDRRIAMDMRLKLMHKLVRLILKKWRRYAQRRKGCRLAWFRRGYRMAENKKMELQYRALHVWRYFNFCRKLMKGRVEKYFRGYILDEQDRKIHAIKKAKEAKSVASKPRNKVEHTSKGIESLTGGGKDETDGKGKGGKKKKRRSSKKATSTASDKQQTPKKSPRPLIHRMDTSPAFLAEGVAKHELEAFKAQLEGGKQKVDTGDEYIAPVGNPFYGCRYTTKPPGLEPRTPPFPTVFDTPWASSLPDDMIKICEGCYMRFKTKCEFQMKTSYAMLQRSGPRCLQFLYDNIVLNKKDRFVVHLYKRKMKRHYFKYFVDQCRRRISGSVASSVDSDGLKRDSLISTFDIAPSIASSRDRFKSDMNGVALTRDQLEYDRDIRNTQMDKTYNQTQQLRDYVKDKKSQLVEWQRKMENKQTLRERREALMKQFMEQKASETHLADKKSLDYVAEFQVHAARRLFEVAARIREEVDRFYGVNIKWRYIRRIRLLVMMRRASSMYARQKLRNWLRLCVKWRKVEMGMITYKRVKDMWICFNGWLKFMERQYMFRTPGMGKEATKAKKRIVVMSNFLRGHKLLPRAIPYQTMNKIYGQGVQAMFMRWFYFTMMNKNMRKIEDLMVERHELRFKRRVFHFWKTGVKTEDSYQRRKEDIPFSEGRCTTDLECMRARFINAYRGDLNILIRRENLKRARVVSEEARNGPSFKKFIHGLRKSVRGRVMLEQRMLIEAFAERGRLDFEDVKGEDVAGKGGRKEGSTVISGSRAGGSRAGESRAGGSRAGGSRAGGSRSSSPTKSRNNDGASKGSATKATEESKQPLAAGLKAFSDAPIPAGYGIGEITVVRKQGGGIVGLMSTAKAESKEREMGKFGPCSVGISEVFSLKTEEQLVAVDVVYGAVIERVRFHTSSGRKSSWFGQKISPTPHHKRLAAENEEAEDILYPMAKYIVGFHGFVSRLRIVGLGIITRVVRKQYVFSYYWIRDGGNVEASSVLEGGGSEEKKEVAWGEDASVVEDPVERERLEARRLDDKRSNLEFAYILRMRRSNLESALTRAEAFARHLWTSRAIQMNWRLTVFAKFRVISMLSSWFFEAVAFRLVHLPETDGEAERMILAGEKHKEEGVRLVEKASFTKKSVEKDEVRARPWKTEGIISRKDRESEKEYQKKIQEGYAKVEEMRQEGLRMQVEGEDMVGDGKAKMPAIENSPGVMAYFAKLISVARREIQMEEDFGGDYFASVIKGSSTKKNKGFPVDDGWFNGMLGSVKVAQDRLREQERMVATMMEEMGMEGSSFLGMGNTVSDITRGMLGESGFGRETSFQGIAKRAAGMEVSGQRAMLMLPRGDIVEEREKTRIQWTKDVEKEDRERDQRVGTVDVVKLPDINMGKIKLGVTKRMQTEARKVRAAVRHEIRRREDWGESRAGNRAGGQGALIEDVEGLVPFKRLKTPEIFKRGREGEEEGGGEDSEENFEEEDWMAEYDEYDDGDFIPQVPSFHERQKMASWKLADPNLDPKERTHLLNKRIIGMEHDDGIDKWMTTEKADYFRDGF</sequence>
<reference evidence="5" key="1">
    <citation type="journal article" date="2023" name="Commun. Biol.">
        <title>Genome analysis of Parmales, the sister group of diatoms, reveals the evolutionary specialization of diatoms from phago-mixotrophs to photoautotrophs.</title>
        <authorList>
            <person name="Ban H."/>
            <person name="Sato S."/>
            <person name="Yoshikawa S."/>
            <person name="Yamada K."/>
            <person name="Nakamura Y."/>
            <person name="Ichinomiya M."/>
            <person name="Sato N."/>
            <person name="Blanc-Mathieu R."/>
            <person name="Endo H."/>
            <person name="Kuwata A."/>
            <person name="Ogata H."/>
        </authorList>
    </citation>
    <scope>NUCLEOTIDE SEQUENCE [LARGE SCALE GENOMIC DNA]</scope>
</reference>
<feature type="coiled-coil region" evidence="1">
    <location>
        <begin position="533"/>
        <end position="560"/>
    </location>
</feature>
<feature type="compositionally biased region" description="Basic residues" evidence="2">
    <location>
        <begin position="946"/>
        <end position="957"/>
    </location>
</feature>
<feature type="domain" description="Jacalin-type lectin" evidence="3">
    <location>
        <begin position="1642"/>
        <end position="1759"/>
    </location>
</feature>
<dbReference type="InterPro" id="IPR001229">
    <property type="entry name" value="Jacalin-like_lectin_dom"/>
</dbReference>
<feature type="region of interest" description="Disordered" evidence="2">
    <location>
        <begin position="169"/>
        <end position="189"/>
    </location>
</feature>
<evidence type="ECO:0000256" key="2">
    <source>
        <dbReference type="SAM" id="MobiDB-lite"/>
    </source>
</evidence>
<feature type="region of interest" description="Disordered" evidence="2">
    <location>
        <begin position="908"/>
        <end position="979"/>
    </location>
</feature>